<evidence type="ECO:0000313" key="14">
    <source>
        <dbReference type="EMBL" id="CAL4958795.1"/>
    </source>
</evidence>
<dbReference type="PANTHER" id="PTHR23079:SF55">
    <property type="entry name" value="RNA-DIRECTED RNA POLYMERASE"/>
    <property type="match status" value="1"/>
</dbReference>
<keyword evidence="6 9" id="KW-0943">RNA-mediated gene silencing</keyword>
<dbReference type="InterPro" id="IPR058752">
    <property type="entry name" value="RDRP_C_head"/>
</dbReference>
<evidence type="ECO:0000256" key="7">
    <source>
        <dbReference type="ARBA" id="ARBA00048744"/>
    </source>
</evidence>
<feature type="domain" description="RDRP C-terminal head" evidence="13">
    <location>
        <begin position="1015"/>
        <end position="1113"/>
    </location>
</feature>
<dbReference type="Pfam" id="PF26252">
    <property type="entry name" value="RdRP_helical"/>
    <property type="match status" value="1"/>
</dbReference>
<reference evidence="14 15" key="2">
    <citation type="submission" date="2024-10" db="EMBL/GenBank/DDBJ databases">
        <authorList>
            <person name="Ryan C."/>
        </authorList>
    </citation>
    <scope>NUCLEOTIDE SEQUENCE [LARGE SCALE GENOMIC DNA]</scope>
</reference>
<comment type="catalytic activity">
    <reaction evidence="7 9">
        <text>RNA(n) + a ribonucleoside 5'-triphosphate = RNA(n+1) + diphosphate</text>
        <dbReference type="Rhea" id="RHEA:21248"/>
        <dbReference type="Rhea" id="RHEA-COMP:14527"/>
        <dbReference type="Rhea" id="RHEA-COMP:17342"/>
        <dbReference type="ChEBI" id="CHEBI:33019"/>
        <dbReference type="ChEBI" id="CHEBI:61557"/>
        <dbReference type="ChEBI" id="CHEBI:140395"/>
        <dbReference type="EC" id="2.7.7.48"/>
    </reaction>
</comment>
<dbReference type="Proteomes" id="UP001497457">
    <property type="component" value="Chromosome 18b"/>
</dbReference>
<feature type="domain" description="RDRP core" evidence="10">
    <location>
        <begin position="349"/>
        <end position="973"/>
    </location>
</feature>
<dbReference type="EC" id="2.7.7.48" evidence="9"/>
<accession>A0ABC8ZEN2</accession>
<dbReference type="AlphaFoldDB" id="A0ABC8ZEN2"/>
<keyword evidence="3 9" id="KW-0808">Transferase</keyword>
<sequence length="1124" mass="127260">MHSSPGPTPLAASVSAELARLEALLGQDADPWARGQLEELGDAAASRVLRKVAETGARVRNLSAFIKWLAKQEAMQRNAEGIPTAESAACCSGPFRASPQEDSISGPFYEDDVQMEVQSPCGGMGFGLSNQPRVEPVSPVRQMPCRLQYHESPVRTNACIFPDLVEMEVESPPGWNSPGMQNQSPFSAVASPIANPGGMGAGCLEYQMPYSPARVSTPSPVRDITMRIQQMDGPSGRVGVVTPPSVAAWNALRATASPQMLALGELEFDRFFLIRVYLADKKIEEVLEDVNYIRYLNSLPMDCFESEIWNKFGKNFVPASDRRKNLDWDPNKTRLYHCIVEKRDDSIATIFKGPYVENTRTHLQKIVGDDNVLIVKFADIPGLVNNTDKLGIYCTFYSHVANDGILLGLRRYHFFIHKDGGKEEKLKEEKKIEKNKKCSPSVRCYFVRTESGWERDHPYDLSGHTIDQARRLFMHIHSAPTVAKYLSRFALILSKTIKLDVDLSKVHVEIIDDEPCRYDSGQIAVQDGERLIHTDGTGLISADLARKCPTSVFKGNFLKDALDSKGHRYLTTEHPLLMQFRMFHNGYAVKGTLLVDKRLPSETIRIRPSMIKIYGDKNQFGEKSFDSLEIITTSNRPKRALTSRFLISLLHYGGVPAEYFVELLRKALEDVNKARRKPRDSLEVAFNHADLDDSMSARMILSGIQPEDETYLQFQLALMTKEERKGLKQGRIPIDECYYLMGTTDPTGTLKRDQVCVILDNGQLSGKVLVYKHPGLHFGDIHKLTATYIDGLEDIVGNSKYAIFFPTCGPRSLADEMANSDYDGDMYWVSRNPLLLERFKPRKPWVRRISPRKTEQKKPQDYPGSKLECLLFREYLKARFAPSYVLGAAADSWLAFMDRLLIGDIPKSERKVIKRKMLDLVDIYYLALDAPKSGNKITVPEELMVKQYPHFMERGRHLPYHSASVLGKIYDEVTSQESEAGPSFKIVPLPCFTEVAVSEGYKRRWTALYQEYLRESSKLCKLENKAEKNIKFRELYQGYKWDLYRAEEFEYSPRERFDLFNEACAVYQVVYEHAMPSNEVSKCGFAWKVAGRALCQLYTLKHAGDTVLCSFSVLEGALKKNRTA</sequence>
<comment type="function">
    <text evidence="8 9">Probably involved in the RNA silencing pathway and required for the generation of small interfering RNAs (siRNAs).</text>
</comment>
<dbReference type="InterPro" id="IPR007855">
    <property type="entry name" value="RDRP"/>
</dbReference>
<reference evidence="15" key="1">
    <citation type="submission" date="2024-06" db="EMBL/GenBank/DDBJ databases">
        <authorList>
            <person name="Ryan C."/>
        </authorList>
    </citation>
    <scope>NUCLEOTIDE SEQUENCE [LARGE SCALE GENOMIC DNA]</scope>
</reference>
<dbReference type="EMBL" id="OZ075128">
    <property type="protein sequence ID" value="CAL4958795.1"/>
    <property type="molecule type" value="Genomic_DNA"/>
</dbReference>
<evidence type="ECO:0000313" key="15">
    <source>
        <dbReference type="Proteomes" id="UP001497457"/>
    </source>
</evidence>
<comment type="similarity">
    <text evidence="1 9">Belongs to the RdRP family.</text>
</comment>
<keyword evidence="2 9" id="KW-0696">RNA-directed RNA polymerase</keyword>
<organism evidence="14 15">
    <name type="scientific">Urochloa decumbens</name>
    <dbReference type="NCBI Taxonomy" id="240449"/>
    <lineage>
        <taxon>Eukaryota</taxon>
        <taxon>Viridiplantae</taxon>
        <taxon>Streptophyta</taxon>
        <taxon>Embryophyta</taxon>
        <taxon>Tracheophyta</taxon>
        <taxon>Spermatophyta</taxon>
        <taxon>Magnoliopsida</taxon>
        <taxon>Liliopsida</taxon>
        <taxon>Poales</taxon>
        <taxon>Poaceae</taxon>
        <taxon>PACMAD clade</taxon>
        <taxon>Panicoideae</taxon>
        <taxon>Panicodae</taxon>
        <taxon>Paniceae</taxon>
        <taxon>Melinidinae</taxon>
        <taxon>Urochloa</taxon>
    </lineage>
</organism>
<evidence type="ECO:0000256" key="6">
    <source>
        <dbReference type="ARBA" id="ARBA00023158"/>
    </source>
</evidence>
<dbReference type="InterPro" id="IPR058697">
    <property type="entry name" value="RDRP3-5_N"/>
</dbReference>
<dbReference type="Pfam" id="PF26249">
    <property type="entry name" value="4HB_RdRP3_N"/>
    <property type="match status" value="1"/>
</dbReference>
<evidence type="ECO:0000256" key="4">
    <source>
        <dbReference type="ARBA" id="ARBA00022695"/>
    </source>
</evidence>
<dbReference type="GO" id="GO:0003723">
    <property type="term" value="F:RNA binding"/>
    <property type="evidence" value="ECO:0007669"/>
    <property type="project" value="UniProtKB-KW"/>
</dbReference>
<gene>
    <name evidence="14" type="ORF">URODEC1_LOCUS43330</name>
</gene>
<name>A0ABC8ZEN2_9POAL</name>
<dbReference type="GO" id="GO:0031047">
    <property type="term" value="P:regulatory ncRNA-mediated gene silencing"/>
    <property type="evidence" value="ECO:0007669"/>
    <property type="project" value="UniProtKB-KW"/>
</dbReference>
<keyword evidence="5 9" id="KW-0694">RNA-binding</keyword>
<evidence type="ECO:0000259" key="13">
    <source>
        <dbReference type="Pfam" id="PF26253"/>
    </source>
</evidence>
<evidence type="ECO:0000256" key="2">
    <source>
        <dbReference type="ARBA" id="ARBA00022484"/>
    </source>
</evidence>
<dbReference type="Pfam" id="PF26253">
    <property type="entry name" value="RdRP_head"/>
    <property type="match status" value="1"/>
</dbReference>
<dbReference type="GO" id="GO:0003968">
    <property type="term" value="F:RNA-directed RNA polymerase activity"/>
    <property type="evidence" value="ECO:0007669"/>
    <property type="project" value="UniProtKB-KW"/>
</dbReference>
<evidence type="ECO:0000256" key="9">
    <source>
        <dbReference type="RuleBase" id="RU363098"/>
    </source>
</evidence>
<evidence type="ECO:0000256" key="3">
    <source>
        <dbReference type="ARBA" id="ARBA00022679"/>
    </source>
</evidence>
<dbReference type="InterPro" id="IPR058751">
    <property type="entry name" value="RDRP_helical"/>
</dbReference>
<evidence type="ECO:0000256" key="5">
    <source>
        <dbReference type="ARBA" id="ARBA00022884"/>
    </source>
</evidence>
<keyword evidence="4 9" id="KW-0548">Nucleotidyltransferase</keyword>
<proteinExistence type="inferred from homology"/>
<evidence type="ECO:0000259" key="11">
    <source>
        <dbReference type="Pfam" id="PF26249"/>
    </source>
</evidence>
<evidence type="ECO:0000259" key="12">
    <source>
        <dbReference type="Pfam" id="PF26252"/>
    </source>
</evidence>
<dbReference type="Pfam" id="PF05183">
    <property type="entry name" value="RdRP"/>
    <property type="match status" value="1"/>
</dbReference>
<evidence type="ECO:0000256" key="1">
    <source>
        <dbReference type="ARBA" id="ARBA00005762"/>
    </source>
</evidence>
<feature type="domain" description="RDRP3-5 N-terminal" evidence="11">
    <location>
        <begin position="10"/>
        <end position="83"/>
    </location>
</feature>
<evidence type="ECO:0000259" key="10">
    <source>
        <dbReference type="Pfam" id="PF05183"/>
    </source>
</evidence>
<feature type="domain" description="RDRP helical" evidence="12">
    <location>
        <begin position="258"/>
        <end position="328"/>
    </location>
</feature>
<keyword evidence="15" id="KW-1185">Reference proteome</keyword>
<evidence type="ECO:0000256" key="8">
    <source>
        <dbReference type="ARBA" id="ARBA00093763"/>
    </source>
</evidence>
<protein>
    <recommendedName>
        <fullName evidence="9">RNA-dependent RNA polymerase</fullName>
        <ecNumber evidence="9">2.7.7.48</ecNumber>
    </recommendedName>
</protein>
<dbReference type="InterPro" id="IPR057596">
    <property type="entry name" value="RDRP_core"/>
</dbReference>
<dbReference type="PANTHER" id="PTHR23079">
    <property type="entry name" value="RNA-DEPENDENT RNA POLYMERASE"/>
    <property type="match status" value="1"/>
</dbReference>